<feature type="non-terminal residue" evidence="1">
    <location>
        <position position="1"/>
    </location>
</feature>
<protein>
    <submittedName>
        <fullName evidence="1">Uncharacterized protein</fullName>
    </submittedName>
</protein>
<dbReference type="EMBL" id="AGNL01000186">
    <property type="protein sequence ID" value="EJK77950.1"/>
    <property type="molecule type" value="Genomic_DNA"/>
</dbReference>
<organism evidence="1 2">
    <name type="scientific">Thalassiosira oceanica</name>
    <name type="common">Marine diatom</name>
    <dbReference type="NCBI Taxonomy" id="159749"/>
    <lineage>
        <taxon>Eukaryota</taxon>
        <taxon>Sar</taxon>
        <taxon>Stramenopiles</taxon>
        <taxon>Ochrophyta</taxon>
        <taxon>Bacillariophyta</taxon>
        <taxon>Coscinodiscophyceae</taxon>
        <taxon>Thalassiosirophycidae</taxon>
        <taxon>Thalassiosirales</taxon>
        <taxon>Thalassiosiraceae</taxon>
        <taxon>Thalassiosira</taxon>
    </lineage>
</organism>
<evidence type="ECO:0000313" key="1">
    <source>
        <dbReference type="EMBL" id="EJK77950.1"/>
    </source>
</evidence>
<keyword evidence="2" id="KW-1185">Reference proteome</keyword>
<comment type="caution">
    <text evidence="1">The sequence shown here is derived from an EMBL/GenBank/DDBJ whole genome shotgun (WGS) entry which is preliminary data.</text>
</comment>
<gene>
    <name evidence="1" type="ORF">THAOC_00179</name>
</gene>
<dbReference type="eggNOG" id="ENOG502R8Y1">
    <property type="taxonomic scope" value="Eukaryota"/>
</dbReference>
<proteinExistence type="predicted"/>
<dbReference type="Proteomes" id="UP000266841">
    <property type="component" value="Unassembled WGS sequence"/>
</dbReference>
<name>K0TJT8_THAOC</name>
<sequence length="356" mass="39124">RNGVVKSTSSLDFDITFASTKADVVNADADAALLWSRTNTMVRQMPASGKVTNKSGSPPLTAQCMNADHGRSWMEELDSPYHRCSGRADRARQGTVAALQIRRETYAQGRSRGSSKDRQHSAALTADIVTAQQATHGREIWIVDTLHNSTTAAREAQTHPPCVSHQSPPTKQWTHRDLLGPQPDIMPDGHVIKKPEDLSQSRWKPVNELKNSPVTLQLHMSGSDKRYTIPETAPSGDAGGGGYWDDVDDVLLGSTTLSEMVKRVKAKMPELYLWDQVGGQTLTCGPHEFMKDDWETTMVCQLVREDAKTGKPPAIELDDGRTAYVVTIGQKEAIHPSCKKSSVVHRCMSKVDGQID</sequence>
<accession>K0TJT8</accession>
<dbReference type="AlphaFoldDB" id="K0TJT8"/>
<reference evidence="1 2" key="1">
    <citation type="journal article" date="2012" name="Genome Biol.">
        <title>Genome and low-iron response of an oceanic diatom adapted to chronic iron limitation.</title>
        <authorList>
            <person name="Lommer M."/>
            <person name="Specht M."/>
            <person name="Roy A.S."/>
            <person name="Kraemer L."/>
            <person name="Andreson R."/>
            <person name="Gutowska M.A."/>
            <person name="Wolf J."/>
            <person name="Bergner S.V."/>
            <person name="Schilhabel M.B."/>
            <person name="Klostermeier U.C."/>
            <person name="Beiko R.G."/>
            <person name="Rosenstiel P."/>
            <person name="Hippler M."/>
            <person name="Laroche J."/>
        </authorList>
    </citation>
    <scope>NUCLEOTIDE SEQUENCE [LARGE SCALE GENOMIC DNA]</scope>
    <source>
        <strain evidence="1 2">CCMP1005</strain>
    </source>
</reference>
<dbReference type="OrthoDB" id="10577744at2759"/>
<evidence type="ECO:0000313" key="2">
    <source>
        <dbReference type="Proteomes" id="UP000266841"/>
    </source>
</evidence>